<comment type="catalytic activity">
    <reaction evidence="6">
        <text>UDP-N-acetyl-alpha-D-glucosamine + ATP = UDP-N-acetyl-alpha-D-glucosamine 3'-phosphate + ADP + H(+)</text>
        <dbReference type="Rhea" id="RHEA:32671"/>
        <dbReference type="ChEBI" id="CHEBI:15378"/>
        <dbReference type="ChEBI" id="CHEBI:30616"/>
        <dbReference type="ChEBI" id="CHEBI:57705"/>
        <dbReference type="ChEBI" id="CHEBI:64353"/>
        <dbReference type="ChEBI" id="CHEBI:456216"/>
        <dbReference type="EC" id="2.7.1.176"/>
    </reaction>
</comment>
<dbReference type="Gene3D" id="3.40.50.300">
    <property type="entry name" value="P-loop containing nucleotide triphosphate hydrolases"/>
    <property type="match status" value="1"/>
</dbReference>
<keyword evidence="3" id="KW-0547">Nucleotide-binding</keyword>
<evidence type="ECO:0000256" key="3">
    <source>
        <dbReference type="ARBA" id="ARBA00022741"/>
    </source>
</evidence>
<evidence type="ECO:0000256" key="1">
    <source>
        <dbReference type="ARBA" id="ARBA00009104"/>
    </source>
</evidence>
<feature type="region of interest" description="Disordered" evidence="7">
    <location>
        <begin position="346"/>
        <end position="423"/>
    </location>
</feature>
<comment type="caution">
    <text evidence="9">The sequence shown here is derived from an EMBL/GenBank/DDBJ whole genome shotgun (WGS) entry which is preliminary data.</text>
</comment>
<dbReference type="Proteomes" id="UP000589036">
    <property type="component" value="Unassembled WGS sequence"/>
</dbReference>
<dbReference type="InterPro" id="IPR010488">
    <property type="entry name" value="Zeta_toxin_domain"/>
</dbReference>
<evidence type="ECO:0000256" key="4">
    <source>
        <dbReference type="ARBA" id="ARBA00022840"/>
    </source>
</evidence>
<sequence>MAISSERYRLSDEALKDRFDEYVRAYVFEEHAPSGSPVLVLLGAQPAAGKSRAQQAVVRAYPGIVSLSGDDLRQFHPDYDDLMEQDPLAMPNATAQASGAWVAMSIDHARENGYSLLLEGVFRDPEMTLGTAAEFAQSPKKYRVEVVSLGVPEEVSRLDSVRRYLSPGDSPARWTPATAHDLGYRMSPQTVQACENSEHVHRITITDRSGADLFTNERGPDGAWTGPTGAKDAMLQARQRPLDPAAARDWLARRDDYTAAMVEREELNATTLPTLERLHADADRIAAQAYPHPEDARLKHRHAAGQHVHRHIIDSAAHGTPNKLLPATPETFLAGDHQLAYHRDHPAEHGDQQPAPARVEREQQRRASITTEQAEAEEQVRRHAHSMTTPDHQQPQHPSRDAAAVGRPRDPLRRDDHEPEPER</sequence>
<reference evidence="9 10" key="1">
    <citation type="submission" date="2020-07" db="EMBL/GenBank/DDBJ databases">
        <title>Sequencing the genomes of 1000 actinobacteria strains.</title>
        <authorList>
            <person name="Klenk H.-P."/>
        </authorList>
    </citation>
    <scope>NUCLEOTIDE SEQUENCE [LARGE SCALE GENOMIC DNA]</scope>
    <source>
        <strain evidence="9 10">CXB654</strain>
    </source>
</reference>
<protein>
    <recommendedName>
        <fullName evidence="5">UDP-N-acetylglucosamine kinase</fullName>
        <ecNumber evidence="2">2.7.1.176</ecNumber>
    </recommendedName>
    <alternativeName>
        <fullName evidence="5">UDP-N-acetylglucosamine kinase</fullName>
    </alternativeName>
</protein>
<evidence type="ECO:0000259" key="8">
    <source>
        <dbReference type="Pfam" id="PF06414"/>
    </source>
</evidence>
<dbReference type="RefSeq" id="WP_179645957.1">
    <property type="nucleotide sequence ID" value="NZ_BAAAYY010000006.1"/>
</dbReference>
<evidence type="ECO:0000256" key="5">
    <source>
        <dbReference type="ARBA" id="ARBA00032897"/>
    </source>
</evidence>
<gene>
    <name evidence="9" type="ORF">HDA32_005605</name>
</gene>
<organism evidence="9 10">
    <name type="scientific">Spinactinospora alkalitolerans</name>
    <dbReference type="NCBI Taxonomy" id="687207"/>
    <lineage>
        <taxon>Bacteria</taxon>
        <taxon>Bacillati</taxon>
        <taxon>Actinomycetota</taxon>
        <taxon>Actinomycetes</taxon>
        <taxon>Streptosporangiales</taxon>
        <taxon>Nocardiopsidaceae</taxon>
        <taxon>Spinactinospora</taxon>
    </lineage>
</organism>
<dbReference type="GO" id="GO:0005524">
    <property type="term" value="F:ATP binding"/>
    <property type="evidence" value="ECO:0007669"/>
    <property type="project" value="UniProtKB-KW"/>
</dbReference>
<dbReference type="GO" id="GO:0016301">
    <property type="term" value="F:kinase activity"/>
    <property type="evidence" value="ECO:0007669"/>
    <property type="project" value="InterPro"/>
</dbReference>
<proteinExistence type="inferred from homology"/>
<dbReference type="EC" id="2.7.1.176" evidence="2"/>
<feature type="domain" description="Zeta toxin" evidence="8">
    <location>
        <begin position="33"/>
        <end position="217"/>
    </location>
</feature>
<evidence type="ECO:0000256" key="2">
    <source>
        <dbReference type="ARBA" id="ARBA00011963"/>
    </source>
</evidence>
<dbReference type="AlphaFoldDB" id="A0A852U4N3"/>
<feature type="compositionally biased region" description="Polar residues" evidence="7">
    <location>
        <begin position="386"/>
        <end position="397"/>
    </location>
</feature>
<dbReference type="EMBL" id="JACCCC010000001">
    <property type="protein sequence ID" value="NYE50485.1"/>
    <property type="molecule type" value="Genomic_DNA"/>
</dbReference>
<keyword evidence="4" id="KW-0067">ATP-binding</keyword>
<evidence type="ECO:0000313" key="9">
    <source>
        <dbReference type="EMBL" id="NYE50485.1"/>
    </source>
</evidence>
<name>A0A852U4N3_9ACTN</name>
<accession>A0A852U4N3</accession>
<dbReference type="InterPro" id="IPR027417">
    <property type="entry name" value="P-loop_NTPase"/>
</dbReference>
<keyword evidence="10" id="KW-1185">Reference proteome</keyword>
<comment type="similarity">
    <text evidence="1">Belongs to the zeta toxin family.</text>
</comment>
<dbReference type="Pfam" id="PF06414">
    <property type="entry name" value="Zeta_toxin"/>
    <property type="match status" value="1"/>
</dbReference>
<evidence type="ECO:0000256" key="7">
    <source>
        <dbReference type="SAM" id="MobiDB-lite"/>
    </source>
</evidence>
<feature type="compositionally biased region" description="Basic and acidic residues" evidence="7">
    <location>
        <begin position="407"/>
        <end position="423"/>
    </location>
</feature>
<evidence type="ECO:0000313" key="10">
    <source>
        <dbReference type="Proteomes" id="UP000589036"/>
    </source>
</evidence>
<evidence type="ECO:0000256" key="6">
    <source>
        <dbReference type="ARBA" id="ARBA00048178"/>
    </source>
</evidence>